<evidence type="ECO:0000313" key="1">
    <source>
        <dbReference type="EMBL" id="CAB3993925.1"/>
    </source>
</evidence>
<dbReference type="InterPro" id="IPR008042">
    <property type="entry name" value="Retrotrans_Pao"/>
</dbReference>
<dbReference type="PANTHER" id="PTHR47331">
    <property type="entry name" value="PHD-TYPE DOMAIN-CONTAINING PROTEIN"/>
    <property type="match status" value="1"/>
</dbReference>
<dbReference type="AlphaFoldDB" id="A0A6S7GQM0"/>
<comment type="caution">
    <text evidence="1">The sequence shown here is derived from an EMBL/GenBank/DDBJ whole genome shotgun (WGS) entry which is preliminary data.</text>
</comment>
<name>A0A6S7GQM0_PARCT</name>
<accession>A0A6S7GQM0</accession>
<evidence type="ECO:0000313" key="2">
    <source>
        <dbReference type="Proteomes" id="UP001152795"/>
    </source>
</evidence>
<proteinExistence type="predicted"/>
<dbReference type="Pfam" id="PF05380">
    <property type="entry name" value="Peptidase_A17"/>
    <property type="match status" value="1"/>
</dbReference>
<protein>
    <submittedName>
        <fullName evidence="1">Uncharacterized protein</fullName>
    </submittedName>
</protein>
<dbReference type="EMBL" id="CACRXK020002355">
    <property type="protein sequence ID" value="CAB3993925.1"/>
    <property type="molecule type" value="Genomic_DNA"/>
</dbReference>
<reference evidence="1" key="1">
    <citation type="submission" date="2020-04" db="EMBL/GenBank/DDBJ databases">
        <authorList>
            <person name="Alioto T."/>
            <person name="Alioto T."/>
            <person name="Gomez Garrido J."/>
        </authorList>
    </citation>
    <scope>NUCLEOTIDE SEQUENCE</scope>
    <source>
        <strain evidence="1">A484AB</strain>
    </source>
</reference>
<dbReference type="Proteomes" id="UP001152795">
    <property type="component" value="Unassembled WGS sequence"/>
</dbReference>
<organism evidence="1 2">
    <name type="scientific">Paramuricea clavata</name>
    <name type="common">Red gorgonian</name>
    <name type="synonym">Violescent sea-whip</name>
    <dbReference type="NCBI Taxonomy" id="317549"/>
    <lineage>
        <taxon>Eukaryota</taxon>
        <taxon>Metazoa</taxon>
        <taxon>Cnidaria</taxon>
        <taxon>Anthozoa</taxon>
        <taxon>Octocorallia</taxon>
        <taxon>Malacalcyonacea</taxon>
        <taxon>Plexauridae</taxon>
        <taxon>Paramuricea</taxon>
    </lineage>
</organism>
<sequence length="180" mass="20805">MTKCVKEVQLHNFSDDSEIGYGSASYLRTEFIDGRVKCSLVFGKSRTAPLRKISIPRLELQAAVLLVRISEIVQREIEITFSKICYWTDSEVVLKYIQNEDKRFTVYVGNRIAEIREKSEVQQWRYCPSKENPSDDASRGLKPSEMTSECRWLVGPSFLKGPESSWPQTNPAERYRRGRS</sequence>
<gene>
    <name evidence="1" type="ORF">PACLA_8A058967</name>
</gene>
<dbReference type="OrthoDB" id="10067762at2759"/>
<keyword evidence="2" id="KW-1185">Reference proteome</keyword>
<dbReference type="PANTHER" id="PTHR47331:SF1">
    <property type="entry name" value="GAG-LIKE PROTEIN"/>
    <property type="match status" value="1"/>
</dbReference>